<dbReference type="OrthoDB" id="9790372at2"/>
<dbReference type="Proteomes" id="UP000231586">
    <property type="component" value="Unassembled WGS sequence"/>
</dbReference>
<sequence>MEHHITTDPRSPFTLDTVELSRRPGSQRVVERTAPAPADLGTDVIGVPEGTDLELLVRLEAVMEGVLVTGEVRGRAVGECVRCLEEVVDDVDVTFQELYVYPERARAAAESGDEDEELRELDGDLVDVEPVVRDAVVTALPFQPLCQPDCPGLCSECGARLADDPDHHHDVVDPRWSALQSMFDPNVPDETKES</sequence>
<evidence type="ECO:0008006" key="3">
    <source>
        <dbReference type="Google" id="ProtNLM"/>
    </source>
</evidence>
<proteinExistence type="predicted"/>
<evidence type="ECO:0000313" key="2">
    <source>
        <dbReference type="Proteomes" id="UP000231586"/>
    </source>
</evidence>
<evidence type="ECO:0000313" key="1">
    <source>
        <dbReference type="EMBL" id="PJI93265.1"/>
    </source>
</evidence>
<organism evidence="1 2">
    <name type="scientific">Luteimicrobium subarcticum</name>
    <dbReference type="NCBI Taxonomy" id="620910"/>
    <lineage>
        <taxon>Bacteria</taxon>
        <taxon>Bacillati</taxon>
        <taxon>Actinomycetota</taxon>
        <taxon>Actinomycetes</taxon>
        <taxon>Micrococcales</taxon>
        <taxon>Luteimicrobium</taxon>
    </lineage>
</organism>
<dbReference type="Pfam" id="PF02620">
    <property type="entry name" value="YceD"/>
    <property type="match status" value="1"/>
</dbReference>
<reference evidence="1 2" key="1">
    <citation type="submission" date="2017-11" db="EMBL/GenBank/DDBJ databases">
        <title>Genomic Encyclopedia of Archaeal and Bacterial Type Strains, Phase II (KMG-II): From Individual Species to Whole Genera.</title>
        <authorList>
            <person name="Goeker M."/>
        </authorList>
    </citation>
    <scope>NUCLEOTIDE SEQUENCE [LARGE SCALE GENOMIC DNA]</scope>
    <source>
        <strain evidence="1 2">DSM 22413</strain>
    </source>
</reference>
<keyword evidence="2" id="KW-1185">Reference proteome</keyword>
<dbReference type="RefSeq" id="WP_100349997.1">
    <property type="nucleotide sequence ID" value="NZ_PGTZ01000008.1"/>
</dbReference>
<comment type="caution">
    <text evidence="1">The sequence shown here is derived from an EMBL/GenBank/DDBJ whole genome shotgun (WGS) entry which is preliminary data.</text>
</comment>
<name>A0A2M8WQQ4_9MICO</name>
<dbReference type="InterPro" id="IPR003772">
    <property type="entry name" value="YceD"/>
</dbReference>
<gene>
    <name evidence="1" type="ORF">CLV34_1833</name>
</gene>
<dbReference type="AlphaFoldDB" id="A0A2M8WQQ4"/>
<dbReference type="PANTHER" id="PTHR34374">
    <property type="entry name" value="LARGE RIBOSOMAL RNA SUBUNIT ACCUMULATION PROTEIN YCED HOMOLOG 1, CHLOROPLASTIC"/>
    <property type="match status" value="1"/>
</dbReference>
<accession>A0A2M8WQQ4</accession>
<dbReference type="PANTHER" id="PTHR34374:SF1">
    <property type="entry name" value="LARGE RIBOSOMAL RNA SUBUNIT ACCUMULATION PROTEIN YCED HOMOLOG 1, CHLOROPLASTIC"/>
    <property type="match status" value="1"/>
</dbReference>
<dbReference type="EMBL" id="PGTZ01000008">
    <property type="protein sequence ID" value="PJI93265.1"/>
    <property type="molecule type" value="Genomic_DNA"/>
</dbReference>
<protein>
    <recommendedName>
        <fullName evidence="3">Metal-binding protein</fullName>
    </recommendedName>
</protein>